<gene>
    <name evidence="2" type="ORF">L914_09006</name>
</gene>
<feature type="compositionally biased region" description="Polar residues" evidence="1">
    <location>
        <begin position="67"/>
        <end position="99"/>
    </location>
</feature>
<feature type="region of interest" description="Disordered" evidence="1">
    <location>
        <begin position="33"/>
        <end position="99"/>
    </location>
</feature>
<reference evidence="2" key="1">
    <citation type="submission" date="2013-11" db="EMBL/GenBank/DDBJ databases">
        <title>The Genome Sequence of Phytophthora parasitica IAC_01/95.</title>
        <authorList>
            <consortium name="The Broad Institute Genomics Platform"/>
            <person name="Russ C."/>
            <person name="Tyler B."/>
            <person name="Panabieres F."/>
            <person name="Shan W."/>
            <person name="Tripathy S."/>
            <person name="Grunwald N."/>
            <person name="Machado M."/>
            <person name="Johnson C.S."/>
            <person name="Arredondo F."/>
            <person name="Hong C."/>
            <person name="Coffey M."/>
            <person name="Young S.K."/>
            <person name="Zeng Q."/>
            <person name="Gargeya S."/>
            <person name="Fitzgerald M."/>
            <person name="Abouelleil A."/>
            <person name="Alvarado L."/>
            <person name="Chapman S.B."/>
            <person name="Gainer-Dewar J."/>
            <person name="Goldberg J."/>
            <person name="Griggs A."/>
            <person name="Gujja S."/>
            <person name="Hansen M."/>
            <person name="Howarth C."/>
            <person name="Imamovic A."/>
            <person name="Ireland A."/>
            <person name="Larimer J."/>
            <person name="McCowan C."/>
            <person name="Murphy C."/>
            <person name="Pearson M."/>
            <person name="Poon T.W."/>
            <person name="Priest M."/>
            <person name="Roberts A."/>
            <person name="Saif S."/>
            <person name="Shea T."/>
            <person name="Sykes S."/>
            <person name="Wortman J."/>
            <person name="Nusbaum C."/>
            <person name="Birren B."/>
        </authorList>
    </citation>
    <scope>NUCLEOTIDE SEQUENCE [LARGE SCALE GENOMIC DNA]</scope>
    <source>
        <strain evidence="2">IAC_01/95</strain>
    </source>
</reference>
<dbReference type="AlphaFoldDB" id="W2NBM0"/>
<accession>W2NBM0</accession>
<dbReference type="Proteomes" id="UP000054532">
    <property type="component" value="Unassembled WGS sequence"/>
</dbReference>
<organism evidence="2">
    <name type="scientific">Phytophthora nicotianae</name>
    <name type="common">Potato buckeye rot agent</name>
    <name type="synonym">Phytophthora parasitica</name>
    <dbReference type="NCBI Taxonomy" id="4792"/>
    <lineage>
        <taxon>Eukaryota</taxon>
        <taxon>Sar</taxon>
        <taxon>Stramenopiles</taxon>
        <taxon>Oomycota</taxon>
        <taxon>Peronosporomycetes</taxon>
        <taxon>Peronosporales</taxon>
        <taxon>Peronosporaceae</taxon>
        <taxon>Phytophthora</taxon>
    </lineage>
</organism>
<protein>
    <submittedName>
        <fullName evidence="2">Uncharacterized protein</fullName>
    </submittedName>
</protein>
<sequence>MTRTHSAMQSRPTTMVCLKTRVTTAAAMCLTSTTIRIPRPPRTSKLTPTMWPRRRDQATPDSDGDSGVNSGTSIKTEEPTGSSTVQPARSSPSPQRVKK</sequence>
<proteinExistence type="predicted"/>
<evidence type="ECO:0000256" key="1">
    <source>
        <dbReference type="SAM" id="MobiDB-lite"/>
    </source>
</evidence>
<name>W2NBM0_PHYNI</name>
<evidence type="ECO:0000313" key="2">
    <source>
        <dbReference type="EMBL" id="ETM46052.1"/>
    </source>
</evidence>
<dbReference type="EMBL" id="KI693000">
    <property type="protein sequence ID" value="ETM46052.1"/>
    <property type="molecule type" value="Genomic_DNA"/>
</dbReference>